<feature type="domain" description="Serine aminopeptidase S33" evidence="1">
    <location>
        <begin position="41"/>
        <end position="292"/>
    </location>
</feature>
<proteinExistence type="predicted"/>
<dbReference type="InterPro" id="IPR022742">
    <property type="entry name" value="Hydrolase_4"/>
</dbReference>
<dbReference type="Pfam" id="PF12146">
    <property type="entry name" value="Hydrolase_4"/>
    <property type="match status" value="1"/>
</dbReference>
<organism evidence="2 3">
    <name type="scientific">Sorangium cellulosum</name>
    <name type="common">Polyangium cellulosum</name>
    <dbReference type="NCBI Taxonomy" id="56"/>
    <lineage>
        <taxon>Bacteria</taxon>
        <taxon>Pseudomonadati</taxon>
        <taxon>Myxococcota</taxon>
        <taxon>Polyangia</taxon>
        <taxon>Polyangiales</taxon>
        <taxon>Polyangiaceae</taxon>
        <taxon>Sorangium</taxon>
    </lineage>
</organism>
<name>A0A150PTI0_SORCE</name>
<comment type="caution">
    <text evidence="2">The sequence shown here is derived from an EMBL/GenBank/DDBJ whole genome shotgun (WGS) entry which is preliminary data.</text>
</comment>
<dbReference type="InterPro" id="IPR050266">
    <property type="entry name" value="AB_hydrolase_sf"/>
</dbReference>
<dbReference type="AlphaFoldDB" id="A0A150PTI0"/>
<dbReference type="InterPro" id="IPR029058">
    <property type="entry name" value="AB_hydrolase_fold"/>
</dbReference>
<accession>A0A150PTI0</accession>
<sequence length="309" mass="33906">MLPSGPIMEGSILRQIVASDGTRIAWHTHQRPGDEEHLRDRAPVVLTNGLSTTENFWKHLVSALATTTHLVHWSYRGHGQSEIARSGDYAIRTHADDLLRVTEAVRARGTFAGAPVHIAFSMGVTVLLELYRRRPDLVRAMVLIAGGADHPYASSAAFRIPGARAALRVALRTAAPIVPRIAPVVRRVTASRALFPLGQAAGVFGPDAPREELEHFLRAVGTMDLRAYWTSLRSLMEARASDVLPHVRVPVLVIAPERDVMALRADLDTLRRRIPGAEWMIVPRTGHAMLLEAGGVVSARIREFLLGLQ</sequence>
<dbReference type="SUPFAM" id="SSF53474">
    <property type="entry name" value="alpha/beta-Hydrolases"/>
    <property type="match status" value="1"/>
</dbReference>
<evidence type="ECO:0000259" key="1">
    <source>
        <dbReference type="Pfam" id="PF12146"/>
    </source>
</evidence>
<evidence type="ECO:0000313" key="2">
    <source>
        <dbReference type="EMBL" id="KYF59025.1"/>
    </source>
</evidence>
<reference evidence="2 3" key="1">
    <citation type="submission" date="2014-02" db="EMBL/GenBank/DDBJ databases">
        <title>The small core and large imbalanced accessory genome model reveals a collaborative survival strategy of Sorangium cellulosum strains in nature.</title>
        <authorList>
            <person name="Han K."/>
            <person name="Peng R."/>
            <person name="Blom J."/>
            <person name="Li Y.-Z."/>
        </authorList>
    </citation>
    <scope>NUCLEOTIDE SEQUENCE [LARGE SCALE GENOMIC DNA]</scope>
    <source>
        <strain evidence="2 3">So0157-25</strain>
    </source>
</reference>
<dbReference type="EMBL" id="JELY01000544">
    <property type="protein sequence ID" value="KYF59025.1"/>
    <property type="molecule type" value="Genomic_DNA"/>
</dbReference>
<dbReference type="Proteomes" id="UP000075420">
    <property type="component" value="Unassembled WGS sequence"/>
</dbReference>
<protein>
    <recommendedName>
        <fullName evidence="1">Serine aminopeptidase S33 domain-containing protein</fullName>
    </recommendedName>
</protein>
<gene>
    <name evidence="2" type="ORF">BE08_20895</name>
</gene>
<dbReference type="Gene3D" id="3.40.50.1820">
    <property type="entry name" value="alpha/beta hydrolase"/>
    <property type="match status" value="1"/>
</dbReference>
<evidence type="ECO:0000313" key="3">
    <source>
        <dbReference type="Proteomes" id="UP000075420"/>
    </source>
</evidence>
<dbReference type="PANTHER" id="PTHR43798">
    <property type="entry name" value="MONOACYLGLYCEROL LIPASE"/>
    <property type="match status" value="1"/>
</dbReference>